<feature type="domain" description="Reverse transcriptase zinc-binding" evidence="3">
    <location>
        <begin position="270"/>
        <end position="355"/>
    </location>
</feature>
<dbReference type="AlphaFoldDB" id="A0AAV1DQ06"/>
<evidence type="ECO:0000313" key="5">
    <source>
        <dbReference type="Proteomes" id="UP001161247"/>
    </source>
</evidence>
<evidence type="ECO:0000259" key="3">
    <source>
        <dbReference type="Pfam" id="PF13966"/>
    </source>
</evidence>
<dbReference type="PANTHER" id="PTHR33116">
    <property type="entry name" value="REVERSE TRANSCRIPTASE ZINC-BINDING DOMAIN-CONTAINING PROTEIN-RELATED-RELATED"/>
    <property type="match status" value="1"/>
</dbReference>
<gene>
    <name evidence="4" type="ORF">OLC1_LOCUS17045</name>
</gene>
<dbReference type="EMBL" id="OX459123">
    <property type="protein sequence ID" value="CAI9109087.1"/>
    <property type="molecule type" value="Genomic_DNA"/>
</dbReference>
<dbReference type="InterPro" id="IPR044730">
    <property type="entry name" value="RNase_H-like_dom_plant"/>
</dbReference>
<sequence>MARRTSRDDLPIAVSTTVNDTTHCIIPAHTDGHLHELKQELIKLEKQLEEEKKLAEALEKAEKEESRKDQWWRKPIEELDMKQLMRFAKMLEGLKKDIHKEINSRSMDLNNINSRSDAAENVNPFGGRKKAAMFQFILDALEVKLSNWKNKFLSQGGRLVLIKHVLSAIPIHVFAAIEPPKSSLNAIAHRCQRFLWEGVEGNISLWDIQDTDPPMSNLTIRHFFSMKNFFLQTFRGCLEARAFHALEEMDLSFTEGEDKLIWKPTPLGVFTIKSAYEALRRKQVENPSLRNIWHKFIPLRISFFTWKFGNSLVPFTENLCRMGIYLQPSICRKCKSSSNSMRHQFLECAFTRQVWNFFADLFGQVAHGEGLGEYLNSWWLSGNFKMAIGVIKKVLSSFVVWELWKAQNKFFFENVDSTFSSIIKAVKEHLHGMMLVHMLKARNVVERESLQQIFPNTSFGLKQKKVRKVSWQQQRKYVLNTDGSSNSHAAGYDFVVRGEKGIFLYGEAGFLGSGDSLQVEVYGLPFGVRKCEHLDLFQVEIQMDNQFLANILASGGPYPWRFYFELEEILAILERRGYSIHHIYRETNAVADSLARCALDELSEEFLSLGDLPSFTRGLIILDQQSMPYVRVR</sequence>
<accession>A0AAV1DQ06</accession>
<dbReference type="GO" id="GO:0004523">
    <property type="term" value="F:RNA-DNA hybrid ribonuclease activity"/>
    <property type="evidence" value="ECO:0007669"/>
    <property type="project" value="InterPro"/>
</dbReference>
<dbReference type="Pfam" id="PF13456">
    <property type="entry name" value="RVT_3"/>
    <property type="match status" value="1"/>
</dbReference>
<dbReference type="CDD" id="cd06222">
    <property type="entry name" value="RNase_H_like"/>
    <property type="match status" value="1"/>
</dbReference>
<keyword evidence="5" id="KW-1185">Reference proteome</keyword>
<dbReference type="SUPFAM" id="SSF53098">
    <property type="entry name" value="Ribonuclease H-like"/>
    <property type="match status" value="1"/>
</dbReference>
<dbReference type="InterPro" id="IPR012337">
    <property type="entry name" value="RNaseH-like_sf"/>
</dbReference>
<proteinExistence type="predicted"/>
<dbReference type="PANTHER" id="PTHR33116:SF86">
    <property type="entry name" value="REVERSE TRANSCRIPTASE DOMAIN-CONTAINING PROTEIN"/>
    <property type="match status" value="1"/>
</dbReference>
<dbReference type="Gene3D" id="3.30.420.10">
    <property type="entry name" value="Ribonuclease H-like superfamily/Ribonuclease H"/>
    <property type="match status" value="1"/>
</dbReference>
<reference evidence="4" key="1">
    <citation type="submission" date="2023-03" db="EMBL/GenBank/DDBJ databases">
        <authorList>
            <person name="Julca I."/>
        </authorList>
    </citation>
    <scope>NUCLEOTIDE SEQUENCE</scope>
</reference>
<feature type="coiled-coil region" evidence="1">
    <location>
        <begin position="34"/>
        <end position="68"/>
    </location>
</feature>
<dbReference type="GO" id="GO:0003676">
    <property type="term" value="F:nucleic acid binding"/>
    <property type="evidence" value="ECO:0007669"/>
    <property type="project" value="InterPro"/>
</dbReference>
<feature type="domain" description="RNase H type-1" evidence="2">
    <location>
        <begin position="480"/>
        <end position="596"/>
    </location>
</feature>
<dbReference type="InterPro" id="IPR026960">
    <property type="entry name" value="RVT-Znf"/>
</dbReference>
<evidence type="ECO:0000259" key="2">
    <source>
        <dbReference type="Pfam" id="PF13456"/>
    </source>
</evidence>
<dbReference type="Pfam" id="PF13966">
    <property type="entry name" value="zf-RVT"/>
    <property type="match status" value="1"/>
</dbReference>
<protein>
    <submittedName>
        <fullName evidence="4">OLC1v1008828C1</fullName>
    </submittedName>
</protein>
<organism evidence="4 5">
    <name type="scientific">Oldenlandia corymbosa var. corymbosa</name>
    <dbReference type="NCBI Taxonomy" id="529605"/>
    <lineage>
        <taxon>Eukaryota</taxon>
        <taxon>Viridiplantae</taxon>
        <taxon>Streptophyta</taxon>
        <taxon>Embryophyta</taxon>
        <taxon>Tracheophyta</taxon>
        <taxon>Spermatophyta</taxon>
        <taxon>Magnoliopsida</taxon>
        <taxon>eudicotyledons</taxon>
        <taxon>Gunneridae</taxon>
        <taxon>Pentapetalae</taxon>
        <taxon>asterids</taxon>
        <taxon>lamiids</taxon>
        <taxon>Gentianales</taxon>
        <taxon>Rubiaceae</taxon>
        <taxon>Rubioideae</taxon>
        <taxon>Spermacoceae</taxon>
        <taxon>Hedyotis-Oldenlandia complex</taxon>
        <taxon>Oldenlandia</taxon>
    </lineage>
</organism>
<dbReference type="InterPro" id="IPR036397">
    <property type="entry name" value="RNaseH_sf"/>
</dbReference>
<evidence type="ECO:0000313" key="4">
    <source>
        <dbReference type="EMBL" id="CAI9109087.1"/>
    </source>
</evidence>
<keyword evidence="1" id="KW-0175">Coiled coil</keyword>
<name>A0AAV1DQ06_OLDCO</name>
<dbReference type="Proteomes" id="UP001161247">
    <property type="component" value="Chromosome 6"/>
</dbReference>
<dbReference type="InterPro" id="IPR002156">
    <property type="entry name" value="RNaseH_domain"/>
</dbReference>
<evidence type="ECO:0000256" key="1">
    <source>
        <dbReference type="SAM" id="Coils"/>
    </source>
</evidence>